<evidence type="ECO:0000256" key="2">
    <source>
        <dbReference type="ARBA" id="ARBA00004922"/>
    </source>
</evidence>
<dbReference type="Proteomes" id="UP000835052">
    <property type="component" value="Unassembled WGS sequence"/>
</dbReference>
<keyword evidence="4 12" id="KW-0328">Glycosyltransferase</keyword>
<comment type="subcellular location">
    <subcellularLocation>
        <location evidence="1 12">Golgi apparatus</location>
        <location evidence="1 12">Golgi stack membrane</location>
        <topology evidence="1 12">Single-pass type II membrane protein</topology>
    </subcellularLocation>
</comment>
<dbReference type="EMBL" id="CAJGYM010000044">
    <property type="protein sequence ID" value="CAD6194391.1"/>
    <property type="molecule type" value="Genomic_DNA"/>
</dbReference>
<dbReference type="GO" id="GO:0030991">
    <property type="term" value="C:intraciliary transport particle A"/>
    <property type="evidence" value="ECO:0007669"/>
    <property type="project" value="InterPro"/>
</dbReference>
<evidence type="ECO:0000313" key="17">
    <source>
        <dbReference type="Proteomes" id="UP000835052"/>
    </source>
</evidence>
<organism evidence="16 17">
    <name type="scientific">Caenorhabditis auriculariae</name>
    <dbReference type="NCBI Taxonomy" id="2777116"/>
    <lineage>
        <taxon>Eukaryota</taxon>
        <taxon>Metazoa</taxon>
        <taxon>Ecdysozoa</taxon>
        <taxon>Nematoda</taxon>
        <taxon>Chromadorea</taxon>
        <taxon>Rhabditida</taxon>
        <taxon>Rhabditina</taxon>
        <taxon>Rhabditomorpha</taxon>
        <taxon>Rhabditoidea</taxon>
        <taxon>Rhabditidae</taxon>
        <taxon>Peloderinae</taxon>
        <taxon>Caenorhabditis</taxon>
    </lineage>
</organism>
<comment type="similarity">
    <text evidence="3 12">Belongs to the glycosyltransferase 10 family.</text>
</comment>
<gene>
    <name evidence="16" type="ORF">CAUJ_LOCUS10310</name>
</gene>
<evidence type="ECO:0000256" key="9">
    <source>
        <dbReference type="ARBA" id="ARBA00023034"/>
    </source>
</evidence>
<keyword evidence="8 12" id="KW-1133">Transmembrane helix</keyword>
<dbReference type="InterPro" id="IPR029302">
    <property type="entry name" value="IFT43"/>
</dbReference>
<keyword evidence="11" id="KW-0325">Glycoprotein</keyword>
<comment type="caution">
    <text evidence="16">The sequence shown here is derived from an EMBL/GenBank/DDBJ whole genome shotgun (WGS) entry which is preliminary data.</text>
</comment>
<dbReference type="PANTHER" id="PTHR48438:SF1">
    <property type="entry name" value="ALPHA-(1,3)-FUCOSYLTRANSFERASE C-RELATED"/>
    <property type="match status" value="1"/>
</dbReference>
<dbReference type="GO" id="GO:0032580">
    <property type="term" value="C:Golgi cisterna membrane"/>
    <property type="evidence" value="ECO:0007669"/>
    <property type="project" value="UniProtKB-SubCell"/>
</dbReference>
<evidence type="ECO:0000256" key="3">
    <source>
        <dbReference type="ARBA" id="ARBA00008919"/>
    </source>
</evidence>
<dbReference type="SUPFAM" id="SSF53756">
    <property type="entry name" value="UDP-Glycosyltransferase/glycogen phosphorylase"/>
    <property type="match status" value="1"/>
</dbReference>
<evidence type="ECO:0000259" key="14">
    <source>
        <dbReference type="Pfam" id="PF00852"/>
    </source>
</evidence>
<feature type="domain" description="Fucosyltransferase C-terminal" evidence="14">
    <location>
        <begin position="409"/>
        <end position="586"/>
    </location>
</feature>
<proteinExistence type="inferred from homology"/>
<evidence type="ECO:0000256" key="8">
    <source>
        <dbReference type="ARBA" id="ARBA00022989"/>
    </source>
</evidence>
<evidence type="ECO:0000256" key="7">
    <source>
        <dbReference type="ARBA" id="ARBA00022968"/>
    </source>
</evidence>
<protein>
    <recommendedName>
        <fullName evidence="12">Fucosyltransferase</fullName>
        <ecNumber evidence="12">2.4.1.-</ecNumber>
    </recommendedName>
</protein>
<dbReference type="PANTHER" id="PTHR48438">
    <property type="entry name" value="ALPHA-(1,3)-FUCOSYLTRANSFERASE C-RELATED"/>
    <property type="match status" value="1"/>
</dbReference>
<dbReference type="GO" id="GO:0008417">
    <property type="term" value="F:fucosyltransferase activity"/>
    <property type="evidence" value="ECO:0007669"/>
    <property type="project" value="InterPro"/>
</dbReference>
<keyword evidence="9 12" id="KW-0333">Golgi apparatus</keyword>
<feature type="transmembrane region" description="Helical" evidence="12">
    <location>
        <begin position="218"/>
        <end position="241"/>
    </location>
</feature>
<evidence type="ECO:0000256" key="4">
    <source>
        <dbReference type="ARBA" id="ARBA00022676"/>
    </source>
</evidence>
<evidence type="ECO:0000256" key="6">
    <source>
        <dbReference type="ARBA" id="ARBA00022692"/>
    </source>
</evidence>
<dbReference type="EC" id="2.4.1.-" evidence="12"/>
<keyword evidence="17" id="KW-1185">Reference proteome</keyword>
<name>A0A8S1HJ08_9PELO</name>
<dbReference type="Pfam" id="PF00852">
    <property type="entry name" value="Glyco_transf_10"/>
    <property type="match status" value="1"/>
</dbReference>
<keyword evidence="10 12" id="KW-0472">Membrane</keyword>
<evidence type="ECO:0000256" key="11">
    <source>
        <dbReference type="ARBA" id="ARBA00023180"/>
    </source>
</evidence>
<keyword evidence="6 12" id="KW-0812">Transmembrane</keyword>
<dbReference type="Gene3D" id="3.40.50.11660">
    <property type="entry name" value="Glycosyl transferase family 10, C-terminal domain"/>
    <property type="match status" value="1"/>
</dbReference>
<keyword evidence="5 12" id="KW-0808">Transferase</keyword>
<feature type="domain" description="Fucosyltransferase N-terminal" evidence="15">
    <location>
        <begin position="274"/>
        <end position="365"/>
    </location>
</feature>
<dbReference type="InterPro" id="IPR001503">
    <property type="entry name" value="Glyco_trans_10"/>
</dbReference>
<sequence>MSRRKAVQEGESDVDLTIRVQDKGTNDPDASSRKSRIGAILKDGPARLKEGAAETIKRPLTGLFRRPGSRGRKREEEEEMGTAQPPSNFRGISKISSALEDVHLNEDSPRAAPNVLRAPIEGSGLEEVARAPQLTSTQLESMLQEDSVNDRTAHLHKFEKIDLSLLSRVLSLEEEVHEEDTAWTWDHLFTSLSQELREEWSHDNLLTGRIMRIRPASLYRNVLLGLFGFGVLYGIYSIVAYDDGSHVPLHKPQRHLYLTVSKDRISDRFDNLAPKRILYWTKVFGQEKHHSALSDCPGLNDRCIIDTNRDQISSADAVVFHAADISSQPLPAPEQRKSSQIYVFNSMETPNNSGRFAVPNNFFQLDVDVSVRFGRHSQVRIFLDSNKKTAESRGFKVQSYFMNPQKLKKTKSGIYGLVSNCDTASKREVALAELAKHMDVTIGGKCANKPGLRTICPPYQECLDIFEQYPFYIALENTVCEDYVTEKYWNRVGLPSIPIVMRRRVYEKYFPPKSFIAMDDYRNPKEMAEHLKVLQANETAYAEYFKWRNGEWTTAPWNSPGYRNGVCRVCELLWKRDENSTSKSIENVWTWFDETAKCEKDEFVQSWIKS</sequence>
<evidence type="ECO:0000313" key="16">
    <source>
        <dbReference type="EMBL" id="CAD6194391.1"/>
    </source>
</evidence>
<evidence type="ECO:0000259" key="15">
    <source>
        <dbReference type="Pfam" id="PF17039"/>
    </source>
</evidence>
<evidence type="ECO:0000256" key="13">
    <source>
        <dbReference type="SAM" id="MobiDB-lite"/>
    </source>
</evidence>
<feature type="region of interest" description="Disordered" evidence="13">
    <location>
        <begin position="1"/>
        <end position="37"/>
    </location>
</feature>
<keyword evidence="7" id="KW-0735">Signal-anchor</keyword>
<evidence type="ECO:0000256" key="1">
    <source>
        <dbReference type="ARBA" id="ARBA00004447"/>
    </source>
</evidence>
<feature type="compositionally biased region" description="Basic and acidic residues" evidence="13">
    <location>
        <begin position="20"/>
        <end position="32"/>
    </location>
</feature>
<evidence type="ECO:0000256" key="5">
    <source>
        <dbReference type="ARBA" id="ARBA00022679"/>
    </source>
</evidence>
<dbReference type="InterPro" id="IPR038577">
    <property type="entry name" value="GT10-like_C_sf"/>
</dbReference>
<dbReference type="Pfam" id="PF15305">
    <property type="entry name" value="IFT43"/>
    <property type="match status" value="1"/>
</dbReference>
<dbReference type="OrthoDB" id="427096at2759"/>
<reference evidence="16" key="1">
    <citation type="submission" date="2020-10" db="EMBL/GenBank/DDBJ databases">
        <authorList>
            <person name="Kikuchi T."/>
        </authorList>
    </citation>
    <scope>NUCLEOTIDE SEQUENCE</scope>
    <source>
        <strain evidence="16">NKZ352</strain>
    </source>
</reference>
<dbReference type="FunFam" id="3.40.50.11660:FF:000002">
    <property type="entry name" value="Alpha-(1,3)-fucosyltransferase"/>
    <property type="match status" value="1"/>
</dbReference>
<feature type="region of interest" description="Disordered" evidence="13">
    <location>
        <begin position="56"/>
        <end position="91"/>
    </location>
</feature>
<dbReference type="InterPro" id="IPR031481">
    <property type="entry name" value="Glyco_tran_10_N"/>
</dbReference>
<evidence type="ECO:0000256" key="10">
    <source>
        <dbReference type="ARBA" id="ARBA00023136"/>
    </source>
</evidence>
<comment type="pathway">
    <text evidence="2">Protein modification; protein glycosylation.</text>
</comment>
<dbReference type="InterPro" id="IPR055270">
    <property type="entry name" value="Glyco_tran_10_C"/>
</dbReference>
<evidence type="ECO:0000256" key="12">
    <source>
        <dbReference type="RuleBase" id="RU003832"/>
    </source>
</evidence>
<accession>A0A8S1HJ08</accession>
<dbReference type="AlphaFoldDB" id="A0A8S1HJ08"/>
<dbReference type="Pfam" id="PF17039">
    <property type="entry name" value="Glyco_tran_10_N"/>
    <property type="match status" value="1"/>
</dbReference>